<organism evidence="2 3">
    <name type="scientific">Aquimarina algiphila</name>
    <dbReference type="NCBI Taxonomy" id="2047982"/>
    <lineage>
        <taxon>Bacteria</taxon>
        <taxon>Pseudomonadati</taxon>
        <taxon>Bacteroidota</taxon>
        <taxon>Flavobacteriia</taxon>
        <taxon>Flavobacteriales</taxon>
        <taxon>Flavobacteriaceae</taxon>
        <taxon>Aquimarina</taxon>
    </lineage>
</organism>
<comment type="caution">
    <text evidence="2">The sequence shown here is derived from an EMBL/GenBank/DDBJ whole genome shotgun (WGS) entry which is preliminary data.</text>
</comment>
<sequence>MRNVFIFTLICFGCLSAQQNNVTTVRDGFIGIVTDGRAAGQGDVGVGTSTDAFSQFWNPAKHVFSDKACEIGITQVLGNNQEFNELNQLNLSFYNKLDTRSAYGLGFRGYAYEISKFVAFRNRTIQAALELSIDGSYSLRLSDTFAMSVGGRFILLEDKVLLLDEFSDVSSLYGIDVSGFYYGNEIAYKKFNGRWRAGFHFSNLRGRSLNDNKPIEIYAPSTLSIGTGFDFIFNQEKILGITTEYKTLLDSYVENTNGENLGFGLEGSVIALGLEFAYKEKLIARSGYSHGINRLTDSFVSIGTGFKGKYVDLDVASLLGLSEEENPIREKLRVSLSLNLEEIL</sequence>
<dbReference type="AlphaFoldDB" id="A0A554VKY9"/>
<evidence type="ECO:0000313" key="3">
    <source>
        <dbReference type="Proteomes" id="UP000318833"/>
    </source>
</evidence>
<keyword evidence="3" id="KW-1185">Reference proteome</keyword>
<evidence type="ECO:0000259" key="1">
    <source>
        <dbReference type="Pfam" id="PF19572"/>
    </source>
</evidence>
<gene>
    <name evidence="2" type="ORF">FOF46_11445</name>
</gene>
<dbReference type="InterPro" id="IPR045741">
    <property type="entry name" value="PorV"/>
</dbReference>
<name>A0A554VKY9_9FLAO</name>
<evidence type="ECO:0000313" key="2">
    <source>
        <dbReference type="EMBL" id="TSE08751.1"/>
    </source>
</evidence>
<accession>A0A554VKY9</accession>
<protein>
    <submittedName>
        <fullName evidence="2">PorV/PorQ family protein</fullName>
    </submittedName>
</protein>
<dbReference type="OrthoDB" id="9758448at2"/>
<feature type="domain" description="Type IX secretion system protein PorV" evidence="1">
    <location>
        <begin position="17"/>
        <end position="249"/>
    </location>
</feature>
<dbReference type="RefSeq" id="WP_143916546.1">
    <property type="nucleotide sequence ID" value="NZ_CANMIK010000023.1"/>
</dbReference>
<proteinExistence type="predicted"/>
<dbReference type="EMBL" id="VLNR01000020">
    <property type="protein sequence ID" value="TSE08751.1"/>
    <property type="molecule type" value="Genomic_DNA"/>
</dbReference>
<reference evidence="2 3" key="1">
    <citation type="submission" date="2019-07" db="EMBL/GenBank/DDBJ databases">
        <title>The draft genome sequence of Aquimarina algiphila M91.</title>
        <authorList>
            <person name="Meng X."/>
        </authorList>
    </citation>
    <scope>NUCLEOTIDE SEQUENCE [LARGE SCALE GENOMIC DNA]</scope>
    <source>
        <strain evidence="2 3">M91</strain>
    </source>
</reference>
<dbReference type="Gene3D" id="2.40.160.60">
    <property type="entry name" value="Outer membrane protein transport protein (OMPP1/FadL/TodX)"/>
    <property type="match status" value="1"/>
</dbReference>
<dbReference type="NCBIfam" id="NF033709">
    <property type="entry name" value="PorV_fam"/>
    <property type="match status" value="1"/>
</dbReference>
<dbReference type="Proteomes" id="UP000318833">
    <property type="component" value="Unassembled WGS sequence"/>
</dbReference>
<dbReference type="Pfam" id="PF19572">
    <property type="entry name" value="PorV"/>
    <property type="match status" value="1"/>
</dbReference>